<feature type="domain" description="Peptidase M16 C-terminal" evidence="7">
    <location>
        <begin position="168"/>
        <end position="343"/>
    </location>
</feature>
<proteinExistence type="inferred from homology"/>
<evidence type="ECO:0000256" key="5">
    <source>
        <dbReference type="ARBA" id="ARBA00023049"/>
    </source>
</evidence>
<evidence type="ECO:0000256" key="4">
    <source>
        <dbReference type="ARBA" id="ARBA00022833"/>
    </source>
</evidence>
<dbReference type="InterPro" id="IPR011249">
    <property type="entry name" value="Metalloenz_LuxS/M16"/>
</dbReference>
<keyword evidence="5" id="KW-0482">Metalloprotease</keyword>
<name>A0A1S1Z0P6_FLAPC</name>
<dbReference type="InterPro" id="IPR050626">
    <property type="entry name" value="Peptidase_M16"/>
</dbReference>
<dbReference type="InterPro" id="IPR011765">
    <property type="entry name" value="Pept_M16_N"/>
</dbReference>
<dbReference type="GO" id="GO:0046872">
    <property type="term" value="F:metal ion binding"/>
    <property type="evidence" value="ECO:0007669"/>
    <property type="project" value="InterPro"/>
</dbReference>
<reference evidence="8 9" key="1">
    <citation type="journal article" date="2012" name="Int. J. Syst. Evol. Microbiol.">
        <title>Flammeovirga pacifica sp. nov., isolated from deep-sea sediment.</title>
        <authorList>
            <person name="Xu H."/>
            <person name="Fu Y."/>
            <person name="Yang N."/>
            <person name="Ding Z."/>
            <person name="Lai Q."/>
            <person name="Zeng R."/>
        </authorList>
    </citation>
    <scope>NUCLEOTIDE SEQUENCE [LARGE SCALE GENOMIC DNA]</scope>
    <source>
        <strain evidence="9">DSM 24597 / LMG 26175 / WPAGA1</strain>
    </source>
</reference>
<dbReference type="GO" id="GO:0006508">
    <property type="term" value="P:proteolysis"/>
    <property type="evidence" value="ECO:0007669"/>
    <property type="project" value="UniProtKB-KW"/>
</dbReference>
<dbReference type="GO" id="GO:0008237">
    <property type="term" value="F:metallopeptidase activity"/>
    <property type="evidence" value="ECO:0007669"/>
    <property type="project" value="UniProtKB-KW"/>
</dbReference>
<evidence type="ECO:0000313" key="8">
    <source>
        <dbReference type="EMBL" id="OHX66822.1"/>
    </source>
</evidence>
<keyword evidence="2" id="KW-0645">Protease</keyword>
<evidence type="ECO:0000256" key="1">
    <source>
        <dbReference type="ARBA" id="ARBA00007261"/>
    </source>
</evidence>
<dbReference type="InterPro" id="IPR007863">
    <property type="entry name" value="Peptidase_M16_C"/>
</dbReference>
<evidence type="ECO:0000313" key="9">
    <source>
        <dbReference type="Proteomes" id="UP000179797"/>
    </source>
</evidence>
<evidence type="ECO:0000259" key="7">
    <source>
        <dbReference type="Pfam" id="PF05193"/>
    </source>
</evidence>
<accession>A0A1S1Z0P6</accession>
<keyword evidence="4" id="KW-0862">Zinc</keyword>
<sequence length="412" mass="46921">MIHFNEFVLDNGLKVFVLEDQTVASAVVNIMYDVGSKDEDPEKTGFAHLFEHLMFGGSVNVPSFDTPIQNVGGSNNAFTSPDITNYYVTLPAQNIETAFWLESDRMLSLSFDPKVLEVQRKVVIEEYKQRYINQPYGDVWHLLRKLAYKKHSYKWPTIGKEISHIEDATMDDVKAFFHKYYVPSNAVMVVAGNVKTEEIKRLSEKWFGPIPAGIKPIRKIPVEPMQTEARFQQVEKDVPIDMLYKVWHMEGRTDKEYYTTDLVSDLLGRGKSSILFQKLVKEEKLFSGVNAYITGSFDPGLLCITGKLSDGVSLEEANQGLNQVIEDFKAAEFKEENMRKVKNLAEFSMTYGKTEILPRAMSIAFGALLGNPNLINEEEELLRNVQLDDVMNKAKSILTQERCSTLFYKSSK</sequence>
<keyword evidence="9" id="KW-1185">Reference proteome</keyword>
<dbReference type="Proteomes" id="UP000179797">
    <property type="component" value="Unassembled WGS sequence"/>
</dbReference>
<evidence type="ECO:0000259" key="6">
    <source>
        <dbReference type="Pfam" id="PF00675"/>
    </source>
</evidence>
<dbReference type="Gene3D" id="3.30.830.10">
    <property type="entry name" value="Metalloenzyme, LuxS/M16 peptidase-like"/>
    <property type="match status" value="2"/>
</dbReference>
<comment type="caution">
    <text evidence="8">The sequence shown here is derived from an EMBL/GenBank/DDBJ whole genome shotgun (WGS) entry which is preliminary data.</text>
</comment>
<dbReference type="PANTHER" id="PTHR43690:SF17">
    <property type="entry name" value="PROTEIN YHJJ"/>
    <property type="match status" value="1"/>
</dbReference>
<organism evidence="8 9">
    <name type="scientific">Flammeovirga pacifica</name>
    <dbReference type="NCBI Taxonomy" id="915059"/>
    <lineage>
        <taxon>Bacteria</taxon>
        <taxon>Pseudomonadati</taxon>
        <taxon>Bacteroidota</taxon>
        <taxon>Cytophagia</taxon>
        <taxon>Cytophagales</taxon>
        <taxon>Flammeovirgaceae</taxon>
        <taxon>Flammeovirga</taxon>
    </lineage>
</organism>
<dbReference type="PANTHER" id="PTHR43690">
    <property type="entry name" value="NARDILYSIN"/>
    <property type="match status" value="1"/>
</dbReference>
<protein>
    <submittedName>
        <fullName evidence="8">Peptidase M16</fullName>
    </submittedName>
</protein>
<comment type="similarity">
    <text evidence="1">Belongs to the peptidase M16 family.</text>
</comment>
<evidence type="ECO:0000256" key="2">
    <source>
        <dbReference type="ARBA" id="ARBA00022670"/>
    </source>
</evidence>
<evidence type="ECO:0000256" key="3">
    <source>
        <dbReference type="ARBA" id="ARBA00022801"/>
    </source>
</evidence>
<dbReference type="SUPFAM" id="SSF63411">
    <property type="entry name" value="LuxS/MPP-like metallohydrolase"/>
    <property type="match status" value="2"/>
</dbReference>
<dbReference type="OrthoDB" id="9811314at2"/>
<gene>
    <name evidence="8" type="ORF">NH26_10875</name>
</gene>
<keyword evidence="3" id="KW-0378">Hydrolase</keyword>
<dbReference type="EMBL" id="JRYR02000001">
    <property type="protein sequence ID" value="OHX66822.1"/>
    <property type="molecule type" value="Genomic_DNA"/>
</dbReference>
<dbReference type="RefSeq" id="WP_044222890.1">
    <property type="nucleotide sequence ID" value="NZ_JRYR02000001.1"/>
</dbReference>
<dbReference type="Pfam" id="PF05193">
    <property type="entry name" value="Peptidase_M16_C"/>
    <property type="match status" value="1"/>
</dbReference>
<dbReference type="Pfam" id="PF00675">
    <property type="entry name" value="Peptidase_M16"/>
    <property type="match status" value="1"/>
</dbReference>
<feature type="domain" description="Peptidase M16 N-terminal" evidence="6">
    <location>
        <begin position="17"/>
        <end position="154"/>
    </location>
</feature>
<dbReference type="STRING" id="915059.NH26_10875"/>
<dbReference type="AlphaFoldDB" id="A0A1S1Z0P6"/>